<keyword evidence="4" id="KW-1185">Reference proteome</keyword>
<dbReference type="EMBL" id="VLXZ01000003">
    <property type="protein sequence ID" value="TSB47515.1"/>
    <property type="molecule type" value="Genomic_DNA"/>
</dbReference>
<comment type="caution">
    <text evidence="3">The sequence shown here is derived from an EMBL/GenBank/DDBJ whole genome shotgun (WGS) entry which is preliminary data.</text>
</comment>
<dbReference type="Pfam" id="PF07435">
    <property type="entry name" value="YycH"/>
    <property type="match status" value="1"/>
</dbReference>
<sequence>MVRGLCYERLKTWALIILVAISLLLTWRLWTYEPDIADQNSEAVEFHPIGEEKSVRDVVRPNKVVKHQADETTIVLESESTFDQIYDRLLDAELYDINYSPRSDISTGIEIVFPDTVPMNMFMNLFSNNQESEEENFPLVGVDRLLLYEDTNGQAQLQVYSRTDDDAIQIGLSLSGSDVTRFLEEDNSVAALTVNDANEDQSILTQQNIYIPAEPVEVNRQSYSTERVSTNDINRLLFPDTDSVRRYRQSNGELSYTDGSRIINLRDNENFMTYRNSSSTDSNSPRTSIPESSFDYINSHAGWTNDYVLSWWRASSNDREYAVYRLYMNDLPIYNIKNSSDSMTLNVERNGSQTTNYIRPLLILDSSPINEVSIMLESGEDLITRLQEGENVNMNTLRDVRIGYEMTDDEDQLGLVTLEPAWFILADNGWEKVSFTEEGNQ</sequence>
<name>A0A554A1G5_9BACI</name>
<protein>
    <recommendedName>
        <fullName evidence="2">Regulatory protein YycH domain-containing protein</fullName>
    </recommendedName>
</protein>
<evidence type="ECO:0000313" key="4">
    <source>
        <dbReference type="Proteomes" id="UP000318521"/>
    </source>
</evidence>
<accession>A0A554A1G5</accession>
<dbReference type="Gene3D" id="3.10.450.310">
    <property type="match status" value="1"/>
</dbReference>
<feature type="domain" description="Regulatory protein YycH" evidence="2">
    <location>
        <begin position="8"/>
        <end position="439"/>
    </location>
</feature>
<gene>
    <name evidence="3" type="ORF">FN960_07200</name>
</gene>
<keyword evidence="1" id="KW-0812">Transmembrane</keyword>
<evidence type="ECO:0000259" key="2">
    <source>
        <dbReference type="Pfam" id="PF07435"/>
    </source>
</evidence>
<organism evidence="3 4">
    <name type="scientific">Alkalicoccobacillus porphyridii</name>
    <dbReference type="NCBI Taxonomy" id="2597270"/>
    <lineage>
        <taxon>Bacteria</taxon>
        <taxon>Bacillati</taxon>
        <taxon>Bacillota</taxon>
        <taxon>Bacilli</taxon>
        <taxon>Bacillales</taxon>
        <taxon>Bacillaceae</taxon>
        <taxon>Alkalicoccobacillus</taxon>
    </lineage>
</organism>
<dbReference type="Proteomes" id="UP000318521">
    <property type="component" value="Unassembled WGS sequence"/>
</dbReference>
<dbReference type="OrthoDB" id="2382185at2"/>
<dbReference type="CDD" id="cd15787">
    <property type="entry name" value="YycH_N"/>
    <property type="match status" value="1"/>
</dbReference>
<reference evidence="3 4" key="1">
    <citation type="submission" date="2019-07" db="EMBL/GenBank/DDBJ databases">
        <authorList>
            <person name="Park Y.J."/>
            <person name="Jeong S.E."/>
            <person name="Jung H.S."/>
        </authorList>
    </citation>
    <scope>NUCLEOTIDE SEQUENCE [LARGE SCALE GENOMIC DNA]</scope>
    <source>
        <strain evidence="4">P16(2019)</strain>
    </source>
</reference>
<keyword evidence="1" id="KW-1133">Transmembrane helix</keyword>
<dbReference type="Gene3D" id="3.30.310.160">
    <property type="entry name" value="YycH protein, domain 2"/>
    <property type="match status" value="1"/>
</dbReference>
<proteinExistence type="predicted"/>
<dbReference type="InterPro" id="IPR009996">
    <property type="entry name" value="YycH"/>
</dbReference>
<dbReference type="InterPro" id="IPR042274">
    <property type="entry name" value="YycH/YycI_2"/>
</dbReference>
<keyword evidence="1" id="KW-0472">Membrane</keyword>
<evidence type="ECO:0000256" key="1">
    <source>
        <dbReference type="SAM" id="Phobius"/>
    </source>
</evidence>
<feature type="transmembrane region" description="Helical" evidence="1">
    <location>
        <begin position="12"/>
        <end position="30"/>
    </location>
</feature>
<dbReference type="AlphaFoldDB" id="A0A554A1G5"/>
<dbReference type="RefSeq" id="WP_143848015.1">
    <property type="nucleotide sequence ID" value="NZ_VLXZ01000003.1"/>
</dbReference>
<evidence type="ECO:0000313" key="3">
    <source>
        <dbReference type="EMBL" id="TSB47515.1"/>
    </source>
</evidence>